<name>A0A6V2CN11_9STRA</name>
<protein>
    <recommendedName>
        <fullName evidence="2">AB hydrolase-1 domain-containing protein</fullName>
    </recommendedName>
</protein>
<evidence type="ECO:0000256" key="1">
    <source>
        <dbReference type="SAM" id="SignalP"/>
    </source>
</evidence>
<dbReference type="EMBL" id="HBNS01010123">
    <property type="protein sequence ID" value="CAE4594359.1"/>
    <property type="molecule type" value="Transcribed_RNA"/>
</dbReference>
<dbReference type="InterPro" id="IPR000073">
    <property type="entry name" value="AB_hydrolase_1"/>
</dbReference>
<gene>
    <name evidence="3" type="ORF">DBRI00130_LOCUS8170</name>
    <name evidence="4" type="ORF">DBRI00130_LOCUS8171</name>
</gene>
<dbReference type="Gene3D" id="3.40.50.1820">
    <property type="entry name" value="alpha/beta hydrolase"/>
    <property type="match status" value="1"/>
</dbReference>
<feature type="signal peptide" evidence="1">
    <location>
        <begin position="1"/>
        <end position="21"/>
    </location>
</feature>
<feature type="domain" description="AB hydrolase-1" evidence="2">
    <location>
        <begin position="98"/>
        <end position="175"/>
    </location>
</feature>
<keyword evidence="1" id="KW-0732">Signal</keyword>
<evidence type="ECO:0000313" key="4">
    <source>
        <dbReference type="EMBL" id="CAE4594361.1"/>
    </source>
</evidence>
<reference evidence="4" key="1">
    <citation type="submission" date="2021-01" db="EMBL/GenBank/DDBJ databases">
        <authorList>
            <person name="Corre E."/>
            <person name="Pelletier E."/>
            <person name="Niang G."/>
            <person name="Scheremetjew M."/>
            <person name="Finn R."/>
            <person name="Kale V."/>
            <person name="Holt S."/>
            <person name="Cochrane G."/>
            <person name="Meng A."/>
            <person name="Brown T."/>
            <person name="Cohen L."/>
        </authorList>
    </citation>
    <scope>NUCLEOTIDE SEQUENCE</scope>
    <source>
        <strain evidence="4">GSO104</strain>
    </source>
</reference>
<dbReference type="InterPro" id="IPR050266">
    <property type="entry name" value="AB_hydrolase_sf"/>
</dbReference>
<sequence length="327" mass="36146">MYHSFLFLLAFFCTLIVAANGAMTTISKGIVSTALGDVHYLTTKSSSSSSEGNDQNAKTPCLAFHMSPRSVDEYREAIPFLSEYADDKGDDVQNNRIIVAMDELGYGFSGIPKRSCTIDEMADAMLEVANRLNIDRFIVIGSLLGCFISLSLASRYPDRVCAVVLTNVYHYPPKPPSSSSTTKEEEKEEEVWEVKEDGSHLTAIWNKRSSWLDPKLNSRITYDEMSYLLKKQERYSSKIFIQDASAYDFESAAKGTKCPILCIRGEGATTLFDAIGLDLSGQFEKAVGMMEDVEVAPAVKPGGLNLINQDAEQWSEIVNKFLASKGL</sequence>
<dbReference type="EMBL" id="HBNS01010124">
    <property type="protein sequence ID" value="CAE4594361.1"/>
    <property type="molecule type" value="Transcribed_RNA"/>
</dbReference>
<dbReference type="InterPro" id="IPR029058">
    <property type="entry name" value="AB_hydrolase_fold"/>
</dbReference>
<dbReference type="SUPFAM" id="SSF53474">
    <property type="entry name" value="alpha/beta-Hydrolases"/>
    <property type="match status" value="1"/>
</dbReference>
<evidence type="ECO:0000259" key="2">
    <source>
        <dbReference type="Pfam" id="PF00561"/>
    </source>
</evidence>
<feature type="chain" id="PRO_5035586315" description="AB hydrolase-1 domain-containing protein" evidence="1">
    <location>
        <begin position="22"/>
        <end position="327"/>
    </location>
</feature>
<proteinExistence type="predicted"/>
<organism evidence="4">
    <name type="scientific">Ditylum brightwellii</name>
    <dbReference type="NCBI Taxonomy" id="49249"/>
    <lineage>
        <taxon>Eukaryota</taxon>
        <taxon>Sar</taxon>
        <taxon>Stramenopiles</taxon>
        <taxon>Ochrophyta</taxon>
        <taxon>Bacillariophyta</taxon>
        <taxon>Mediophyceae</taxon>
        <taxon>Lithodesmiophycidae</taxon>
        <taxon>Lithodesmiales</taxon>
        <taxon>Lithodesmiaceae</taxon>
        <taxon>Ditylum</taxon>
    </lineage>
</organism>
<accession>A0A6V2CN11</accession>
<dbReference type="AlphaFoldDB" id="A0A6V2CN11"/>
<evidence type="ECO:0000313" key="3">
    <source>
        <dbReference type="EMBL" id="CAE4594359.1"/>
    </source>
</evidence>
<dbReference type="PANTHER" id="PTHR43798">
    <property type="entry name" value="MONOACYLGLYCEROL LIPASE"/>
    <property type="match status" value="1"/>
</dbReference>
<dbReference type="Pfam" id="PF00561">
    <property type="entry name" value="Abhydrolase_1"/>
    <property type="match status" value="1"/>
</dbReference>